<organism evidence="1 2">
    <name type="scientific">Granulicatella adiacens ATCC 49175</name>
    <dbReference type="NCBI Taxonomy" id="638301"/>
    <lineage>
        <taxon>Bacteria</taxon>
        <taxon>Bacillati</taxon>
        <taxon>Bacillota</taxon>
        <taxon>Bacilli</taxon>
        <taxon>Lactobacillales</taxon>
        <taxon>Carnobacteriaceae</taxon>
        <taxon>Granulicatella</taxon>
    </lineage>
</organism>
<reference evidence="1 2" key="1">
    <citation type="submission" date="2009-08" db="EMBL/GenBank/DDBJ databases">
        <authorList>
            <person name="Muzny D."/>
            <person name="Qin X."/>
            <person name="Deng J."/>
            <person name="Jiang H."/>
            <person name="Liu Y."/>
            <person name="Qu J."/>
            <person name="Song X.-Z."/>
            <person name="Zhang L."/>
            <person name="Thornton R."/>
            <person name="Coyle M."/>
            <person name="Francisco L."/>
            <person name="Jackson L."/>
            <person name="Javaid M."/>
            <person name="Korchina V."/>
            <person name="Kovar C."/>
            <person name="Mata R."/>
            <person name="Mathew T."/>
            <person name="Ngo R."/>
            <person name="Nguyen L."/>
            <person name="Nguyen N."/>
            <person name="Okwuonu G."/>
            <person name="Ongeri F."/>
            <person name="Pham C."/>
            <person name="Simmons D."/>
            <person name="Wilczek-Boney K."/>
            <person name="Hale W."/>
            <person name="Jakkamsetti A."/>
            <person name="Pham P."/>
            <person name="Ruth R."/>
            <person name="San Lucas F."/>
            <person name="Warren J."/>
            <person name="Zhang J."/>
            <person name="Zhao Z."/>
            <person name="Zhou C."/>
            <person name="Zhu D."/>
            <person name="Lee S."/>
            <person name="Bess C."/>
            <person name="Blankenburg K."/>
            <person name="Forbes L."/>
            <person name="Fu Q."/>
            <person name="Gubbala S."/>
            <person name="Hirani K."/>
            <person name="Jayaseelan J.C."/>
            <person name="Lara F."/>
            <person name="Munidasa M."/>
            <person name="Palculict T."/>
            <person name="Patil S."/>
            <person name="Pu L.-L."/>
            <person name="Saada N."/>
            <person name="Tang L."/>
            <person name="Weissenberger G."/>
            <person name="Zhu Y."/>
            <person name="Hemphill L."/>
            <person name="Shang Y."/>
            <person name="Youmans B."/>
            <person name="Ayvaz T."/>
            <person name="Ross M."/>
            <person name="Santibanez J."/>
            <person name="Aqrawi P."/>
            <person name="Gross S."/>
            <person name="Joshi V."/>
            <person name="Fowler G."/>
            <person name="Nazareth L."/>
            <person name="Reid J."/>
            <person name="Worley K."/>
            <person name="Petrosino J."/>
            <person name="Highlander S."/>
            <person name="Gibbs R."/>
        </authorList>
    </citation>
    <scope>NUCLEOTIDE SEQUENCE [LARGE SCALE GENOMIC DNA]</scope>
    <source>
        <strain evidence="1 2">ATCC 49175</strain>
    </source>
</reference>
<evidence type="ECO:0000313" key="2">
    <source>
        <dbReference type="Proteomes" id="UP000005926"/>
    </source>
</evidence>
<dbReference type="HOGENOM" id="CLU_2682621_0_0_9"/>
<dbReference type="GeneID" id="94047480"/>
<accession>C8NIH0</accession>
<protein>
    <submittedName>
        <fullName evidence="1">Uncharacterized protein</fullName>
    </submittedName>
</protein>
<proteinExistence type="predicted"/>
<dbReference type="EMBL" id="ACKZ01000029">
    <property type="protein sequence ID" value="EEW36367.1"/>
    <property type="molecule type" value="Genomic_DNA"/>
</dbReference>
<sequence length="74" mass="8147">MCQFLVPDIVILFHHFSHDFQLKLCAIIPGFELALPTGVALLNVELPETVIKAKLPKQFRSSFSKGSNSVGFCG</sequence>
<comment type="caution">
    <text evidence="1">The sequence shown here is derived from an EMBL/GenBank/DDBJ whole genome shotgun (WGS) entry which is preliminary data.</text>
</comment>
<dbReference type="AlphaFoldDB" id="C8NIH0"/>
<keyword evidence="2" id="KW-1185">Reference proteome</keyword>
<gene>
    <name evidence="1" type="ORF">HMPREF0444_1715</name>
</gene>
<dbReference type="Proteomes" id="UP000005926">
    <property type="component" value="Unassembled WGS sequence"/>
</dbReference>
<dbReference type="RefSeq" id="WP_005606287.1">
    <property type="nucleotide sequence ID" value="NZ_CP102283.1"/>
</dbReference>
<evidence type="ECO:0000313" key="1">
    <source>
        <dbReference type="EMBL" id="EEW36367.1"/>
    </source>
</evidence>
<name>C8NIH0_9LACT</name>